<sequence length="30" mass="3373">MARAFEMWRFLSTVAFTTHIAPTVVCGEIS</sequence>
<dbReference type="Proteomes" id="UP000095283">
    <property type="component" value="Unplaced"/>
</dbReference>
<accession>A0A1I7XNS7</accession>
<organism evidence="1 2">
    <name type="scientific">Heterorhabditis bacteriophora</name>
    <name type="common">Entomopathogenic nematode worm</name>
    <dbReference type="NCBI Taxonomy" id="37862"/>
    <lineage>
        <taxon>Eukaryota</taxon>
        <taxon>Metazoa</taxon>
        <taxon>Ecdysozoa</taxon>
        <taxon>Nematoda</taxon>
        <taxon>Chromadorea</taxon>
        <taxon>Rhabditida</taxon>
        <taxon>Rhabditina</taxon>
        <taxon>Rhabditomorpha</taxon>
        <taxon>Strongyloidea</taxon>
        <taxon>Heterorhabditidae</taxon>
        <taxon>Heterorhabditis</taxon>
    </lineage>
</organism>
<keyword evidence="1" id="KW-1185">Reference proteome</keyword>
<dbReference type="WBParaSite" id="Hba_18990">
    <property type="protein sequence ID" value="Hba_18990"/>
    <property type="gene ID" value="Hba_18990"/>
</dbReference>
<name>A0A1I7XNS7_HETBA</name>
<reference evidence="2" key="1">
    <citation type="submission" date="2016-11" db="UniProtKB">
        <authorList>
            <consortium name="WormBaseParasite"/>
        </authorList>
    </citation>
    <scope>IDENTIFICATION</scope>
</reference>
<proteinExistence type="predicted"/>
<evidence type="ECO:0000313" key="1">
    <source>
        <dbReference type="Proteomes" id="UP000095283"/>
    </source>
</evidence>
<protein>
    <submittedName>
        <fullName evidence="2">Uncharacterized protein</fullName>
    </submittedName>
</protein>
<evidence type="ECO:0000313" key="2">
    <source>
        <dbReference type="WBParaSite" id="Hba_18990"/>
    </source>
</evidence>
<dbReference type="AlphaFoldDB" id="A0A1I7XNS7"/>